<keyword evidence="3" id="KW-1185">Reference proteome</keyword>
<dbReference type="InterPro" id="IPR036291">
    <property type="entry name" value="NAD(P)-bd_dom_sf"/>
</dbReference>
<reference evidence="2 3" key="1">
    <citation type="submission" date="2018-10" db="EMBL/GenBank/DDBJ databases">
        <title>Sphingobacterium sp. M05W1-28.</title>
        <authorList>
            <person name="Cai H."/>
        </authorList>
    </citation>
    <scope>NUCLEOTIDE SEQUENCE [LARGE SCALE GENOMIC DNA]</scope>
    <source>
        <strain evidence="2 3">M05W1-28</strain>
    </source>
</reference>
<name>A0A420W1T2_9SPHI</name>
<evidence type="ECO:0000259" key="1">
    <source>
        <dbReference type="Pfam" id="PF01408"/>
    </source>
</evidence>
<dbReference type="PANTHER" id="PTHR43377:SF1">
    <property type="entry name" value="BILIVERDIN REDUCTASE A"/>
    <property type="match status" value="1"/>
</dbReference>
<dbReference type="InterPro" id="IPR051450">
    <property type="entry name" value="Gfo/Idh/MocA_Oxidoreductases"/>
</dbReference>
<gene>
    <name evidence="2" type="ORF">D7322_07125</name>
</gene>
<dbReference type="RefSeq" id="WP_121122671.1">
    <property type="nucleotide sequence ID" value="NZ_RBWS01000005.1"/>
</dbReference>
<dbReference type="OrthoDB" id="729638at2"/>
<dbReference type="EMBL" id="RBWS01000005">
    <property type="protein sequence ID" value="RKO72558.1"/>
    <property type="molecule type" value="Genomic_DNA"/>
</dbReference>
<evidence type="ECO:0000313" key="2">
    <source>
        <dbReference type="EMBL" id="RKO72558.1"/>
    </source>
</evidence>
<comment type="caution">
    <text evidence="2">The sequence shown here is derived from an EMBL/GenBank/DDBJ whole genome shotgun (WGS) entry which is preliminary data.</text>
</comment>
<dbReference type="SUPFAM" id="SSF51735">
    <property type="entry name" value="NAD(P)-binding Rossmann-fold domains"/>
    <property type="match status" value="1"/>
</dbReference>
<dbReference type="Gene3D" id="3.40.50.720">
    <property type="entry name" value="NAD(P)-binding Rossmann-like Domain"/>
    <property type="match status" value="1"/>
</dbReference>
<dbReference type="GO" id="GO:0000166">
    <property type="term" value="F:nucleotide binding"/>
    <property type="evidence" value="ECO:0007669"/>
    <property type="project" value="InterPro"/>
</dbReference>
<dbReference type="AlphaFoldDB" id="A0A420W1T2"/>
<accession>A0A420W1T2</accession>
<protein>
    <recommendedName>
        <fullName evidence="1">Gfo/Idh/MocA-like oxidoreductase N-terminal domain-containing protein</fullName>
    </recommendedName>
</protein>
<organism evidence="2 3">
    <name type="scientific">Sphingobacterium puteale</name>
    <dbReference type="NCBI Taxonomy" id="2420510"/>
    <lineage>
        <taxon>Bacteria</taxon>
        <taxon>Pseudomonadati</taxon>
        <taxon>Bacteroidota</taxon>
        <taxon>Sphingobacteriia</taxon>
        <taxon>Sphingobacteriales</taxon>
        <taxon>Sphingobacteriaceae</taxon>
        <taxon>Sphingobacterium</taxon>
    </lineage>
</organism>
<sequence>MLREQDKSVNIILIGCGPHARRVYIPALEHIKNVKIALIIDLKDQEIDIRGSIKVGVETSFMFIDPFVGSLPKKLAYQLSEFIQNNQIDGVVIATEPLVHYAYAKWALGNGLNILMDKPITTRPDVVSNDENAKGILEDYEDLLEDYHRIQDIKETVFIINSHRRFHKGFQFVQEQIREVAALTNCPATFIQAYHSDGQWRLPSEIVTQNYHPYCSGYGKASHSGYHIFDTIYQFYKASINPEKIADQLDIFSSFVRPKGFIKQITQEDYKLVFGQKYDTVHRWTDEELSPVFASYGEIDVSSVLTLKKEMETVANFSINLVHNGFAGRTWITPGKDLYKGNGRIKHENYIIQQGPFQSIQIHAYQASDQHDTHGIEEGLGGKNHFDIYVFRNPLISNGQQQPQVYKVSDLIKDRPQEDANMITMEWVKFRVVEEFVDYLSGRKLKSEMISLLDDHLFPVQIMSGTYRSNISKSVVSYAIEPDSILDKYPLKNYIF</sequence>
<dbReference type="Proteomes" id="UP000282423">
    <property type="component" value="Unassembled WGS sequence"/>
</dbReference>
<proteinExistence type="predicted"/>
<dbReference type="InterPro" id="IPR000683">
    <property type="entry name" value="Gfo/Idh/MocA-like_OxRdtase_N"/>
</dbReference>
<dbReference type="Pfam" id="PF01408">
    <property type="entry name" value="GFO_IDH_MocA"/>
    <property type="match status" value="1"/>
</dbReference>
<evidence type="ECO:0000313" key="3">
    <source>
        <dbReference type="Proteomes" id="UP000282423"/>
    </source>
</evidence>
<feature type="domain" description="Gfo/Idh/MocA-like oxidoreductase N-terminal" evidence="1">
    <location>
        <begin position="10"/>
        <end position="125"/>
    </location>
</feature>
<dbReference type="PANTHER" id="PTHR43377">
    <property type="entry name" value="BILIVERDIN REDUCTASE A"/>
    <property type="match status" value="1"/>
</dbReference>